<keyword evidence="3 8" id="KW-0812">Transmembrane</keyword>
<feature type="domain" description="ABC transporter" evidence="9">
    <location>
        <begin position="46"/>
        <end position="304"/>
    </location>
</feature>
<dbReference type="AlphaFoldDB" id="A0A9Q0KGU4"/>
<dbReference type="InterPro" id="IPR017871">
    <property type="entry name" value="ABC_transporter-like_CS"/>
</dbReference>
<dbReference type="PROSITE" id="PS50893">
    <property type="entry name" value="ABC_TRANSPORTER_2"/>
    <property type="match status" value="1"/>
</dbReference>
<evidence type="ECO:0000256" key="5">
    <source>
        <dbReference type="ARBA" id="ARBA00022840"/>
    </source>
</evidence>
<reference evidence="10" key="1">
    <citation type="journal article" date="2023" name="Plant J.">
        <title>The genome of the king protea, Protea cynaroides.</title>
        <authorList>
            <person name="Chang J."/>
            <person name="Duong T.A."/>
            <person name="Schoeman C."/>
            <person name="Ma X."/>
            <person name="Roodt D."/>
            <person name="Barker N."/>
            <person name="Li Z."/>
            <person name="Van de Peer Y."/>
            <person name="Mizrachi E."/>
        </authorList>
    </citation>
    <scope>NUCLEOTIDE SEQUENCE</scope>
    <source>
        <tissue evidence="10">Young leaves</tissue>
    </source>
</reference>
<gene>
    <name evidence="10" type="ORF">NE237_003304</name>
</gene>
<dbReference type="Gene3D" id="3.40.50.300">
    <property type="entry name" value="P-loop containing nucleotide triphosphate hydrolases"/>
    <property type="match status" value="1"/>
</dbReference>
<dbReference type="InterPro" id="IPR027417">
    <property type="entry name" value="P-loop_NTPase"/>
</dbReference>
<name>A0A9Q0KGU4_9MAGN</name>
<dbReference type="OrthoDB" id="66620at2759"/>
<feature type="transmembrane region" description="Helical" evidence="8">
    <location>
        <begin position="386"/>
        <end position="407"/>
    </location>
</feature>
<evidence type="ECO:0000256" key="8">
    <source>
        <dbReference type="SAM" id="Phobius"/>
    </source>
</evidence>
<evidence type="ECO:0000256" key="6">
    <source>
        <dbReference type="ARBA" id="ARBA00022989"/>
    </source>
</evidence>
<dbReference type="InterPro" id="IPR050352">
    <property type="entry name" value="ABCG_transporters"/>
</dbReference>
<keyword evidence="6 8" id="KW-1133">Transmembrane helix</keyword>
<feature type="transmembrane region" description="Helical" evidence="8">
    <location>
        <begin position="524"/>
        <end position="546"/>
    </location>
</feature>
<keyword evidence="11" id="KW-1185">Reference proteome</keyword>
<feature type="transmembrane region" description="Helical" evidence="8">
    <location>
        <begin position="613"/>
        <end position="634"/>
    </location>
</feature>
<dbReference type="FunFam" id="3.40.50.300:FF:001409">
    <property type="entry name" value="ABC transporter G family member 23"/>
    <property type="match status" value="1"/>
</dbReference>
<dbReference type="Pfam" id="PF00005">
    <property type="entry name" value="ABC_tran"/>
    <property type="match status" value="1"/>
</dbReference>
<evidence type="ECO:0000256" key="1">
    <source>
        <dbReference type="ARBA" id="ARBA00004141"/>
    </source>
</evidence>
<dbReference type="PANTHER" id="PTHR48041:SF51">
    <property type="entry name" value="ABC TRANSPORTER G FAMILY MEMBER 23"/>
    <property type="match status" value="1"/>
</dbReference>
<evidence type="ECO:0000256" key="4">
    <source>
        <dbReference type="ARBA" id="ARBA00022741"/>
    </source>
</evidence>
<dbReference type="GO" id="GO:0016887">
    <property type="term" value="F:ATP hydrolysis activity"/>
    <property type="evidence" value="ECO:0007669"/>
    <property type="project" value="InterPro"/>
</dbReference>
<dbReference type="InterPro" id="IPR003439">
    <property type="entry name" value="ABC_transporter-like_ATP-bd"/>
</dbReference>
<dbReference type="GO" id="GO:0140359">
    <property type="term" value="F:ABC-type transporter activity"/>
    <property type="evidence" value="ECO:0007669"/>
    <property type="project" value="InterPro"/>
</dbReference>
<feature type="transmembrane region" description="Helical" evidence="8">
    <location>
        <begin position="461"/>
        <end position="487"/>
    </location>
</feature>
<dbReference type="GO" id="GO:0016020">
    <property type="term" value="C:membrane"/>
    <property type="evidence" value="ECO:0007669"/>
    <property type="project" value="UniProtKB-SubCell"/>
</dbReference>
<keyword evidence="7 8" id="KW-0472">Membrane</keyword>
<dbReference type="Pfam" id="PF01061">
    <property type="entry name" value="ABC2_membrane"/>
    <property type="match status" value="1"/>
</dbReference>
<dbReference type="Proteomes" id="UP001141806">
    <property type="component" value="Unassembled WGS sequence"/>
</dbReference>
<accession>A0A9Q0KGU4</accession>
<sequence length="643" mass="72557">MSASFCRTDASHDDDARVFFSASNSPSSSFYHSSPQSYESQPTYKLTVTNLSYSIDHKSSISVPFFCPVRKIKPINILNSVSFTARSSEILAVVGPSGAGKSTLLQIISGRITKNQFDPKSLSINDQSITSPTQLRKLCGFIRQEDNLLPLLTVKETLMFSAKFRLRGLNSREQEQRVENLMQELGVLHVADSFVGDEETRGISGGERKRVSIGVDVIHDPPILLLDEPTSGLDSTSAFQVIELLSSMAKAKQRTIILTIHQPSYRILQYISEFLILSRGSVVHRGSLELLEEVIIQMGYDIPDRLNPLEFAMEIMTPLENSNHGSCMTAEENKVPSSYLLLSEEADIQPAFDGGEIGYCKYWRLLEVLALCLRFWKIIYRTKQLFLARTMQALVGGFGLGSVFLKLNRDEGGVAERLGLFAFSLSFLLSSTVEALPIYLQERRVLMKEASRGTYRISSYMIANTIIFVPFLLAVAVLFAVPVYWLVGLNPTFSAFAFFIFIVWLIVSMASSLVLFLSAVSPDFISGNSLICTVLAAFFLFSGYFIPKESIPKYWLFMYYVSLYKYPLDALLINEYWSIKEDCFSWRAQDNSKCLLTGRDVLRSRGLDEDTRWMNVGIMLFFFVCYRMLCWIVLTRRAATTML</sequence>
<feature type="transmembrane region" description="Helical" evidence="8">
    <location>
        <begin position="419"/>
        <end position="440"/>
    </location>
</feature>
<keyword evidence="4" id="KW-0547">Nucleotide-binding</keyword>
<proteinExistence type="predicted"/>
<evidence type="ECO:0000256" key="7">
    <source>
        <dbReference type="ARBA" id="ARBA00023136"/>
    </source>
</evidence>
<evidence type="ECO:0000313" key="10">
    <source>
        <dbReference type="EMBL" id="KAJ4970205.1"/>
    </source>
</evidence>
<dbReference type="PROSITE" id="PS00211">
    <property type="entry name" value="ABC_TRANSPORTER_1"/>
    <property type="match status" value="1"/>
</dbReference>
<evidence type="ECO:0000259" key="9">
    <source>
        <dbReference type="PROSITE" id="PS50893"/>
    </source>
</evidence>
<dbReference type="GO" id="GO:0005524">
    <property type="term" value="F:ATP binding"/>
    <property type="evidence" value="ECO:0007669"/>
    <property type="project" value="UniProtKB-KW"/>
</dbReference>
<dbReference type="InterPro" id="IPR013525">
    <property type="entry name" value="ABC2_TM"/>
</dbReference>
<organism evidence="10 11">
    <name type="scientific">Protea cynaroides</name>
    <dbReference type="NCBI Taxonomy" id="273540"/>
    <lineage>
        <taxon>Eukaryota</taxon>
        <taxon>Viridiplantae</taxon>
        <taxon>Streptophyta</taxon>
        <taxon>Embryophyta</taxon>
        <taxon>Tracheophyta</taxon>
        <taxon>Spermatophyta</taxon>
        <taxon>Magnoliopsida</taxon>
        <taxon>Proteales</taxon>
        <taxon>Proteaceae</taxon>
        <taxon>Protea</taxon>
    </lineage>
</organism>
<feature type="transmembrane region" description="Helical" evidence="8">
    <location>
        <begin position="493"/>
        <end position="517"/>
    </location>
</feature>
<evidence type="ECO:0000256" key="3">
    <source>
        <dbReference type="ARBA" id="ARBA00022692"/>
    </source>
</evidence>
<dbReference type="InterPro" id="IPR043926">
    <property type="entry name" value="ABCG_dom"/>
</dbReference>
<dbReference type="SUPFAM" id="SSF52540">
    <property type="entry name" value="P-loop containing nucleoside triphosphate hydrolases"/>
    <property type="match status" value="1"/>
</dbReference>
<dbReference type="SMART" id="SM00382">
    <property type="entry name" value="AAA"/>
    <property type="match status" value="1"/>
</dbReference>
<comment type="subcellular location">
    <subcellularLocation>
        <location evidence="1">Membrane</location>
        <topology evidence="1">Multi-pass membrane protein</topology>
    </subcellularLocation>
</comment>
<evidence type="ECO:0000256" key="2">
    <source>
        <dbReference type="ARBA" id="ARBA00022448"/>
    </source>
</evidence>
<dbReference type="InterPro" id="IPR003593">
    <property type="entry name" value="AAA+_ATPase"/>
</dbReference>
<protein>
    <recommendedName>
        <fullName evidence="9">ABC transporter domain-containing protein</fullName>
    </recommendedName>
</protein>
<evidence type="ECO:0000313" key="11">
    <source>
        <dbReference type="Proteomes" id="UP001141806"/>
    </source>
</evidence>
<dbReference type="PANTHER" id="PTHR48041">
    <property type="entry name" value="ABC TRANSPORTER G FAMILY MEMBER 28"/>
    <property type="match status" value="1"/>
</dbReference>
<dbReference type="EMBL" id="JAMYWD010000005">
    <property type="protein sequence ID" value="KAJ4970205.1"/>
    <property type="molecule type" value="Genomic_DNA"/>
</dbReference>
<keyword evidence="2" id="KW-0813">Transport</keyword>
<dbReference type="Pfam" id="PF19055">
    <property type="entry name" value="ABC2_membrane_7"/>
    <property type="match status" value="1"/>
</dbReference>
<comment type="caution">
    <text evidence="10">The sequence shown here is derived from an EMBL/GenBank/DDBJ whole genome shotgun (WGS) entry which is preliminary data.</text>
</comment>
<keyword evidence="5" id="KW-0067">ATP-binding</keyword>